<dbReference type="InterPro" id="IPR011991">
    <property type="entry name" value="ArsR-like_HTH"/>
</dbReference>
<accession>A0AAV2WI99</accession>
<dbReference type="SUPFAM" id="SSF52540">
    <property type="entry name" value="P-loop containing nucleoside triphosphate hydrolases"/>
    <property type="match status" value="1"/>
</dbReference>
<reference evidence="1" key="1">
    <citation type="submission" date="2014-05" db="EMBL/GenBank/DDBJ databases">
        <authorList>
            <person name="Urmite Genomes"/>
        </authorList>
    </citation>
    <scope>NUCLEOTIDE SEQUENCE</scope>
    <source>
        <strain evidence="1">DSM 44074</strain>
    </source>
</reference>
<gene>
    <name evidence="1" type="ORF">BN1047_01846</name>
</gene>
<dbReference type="Proteomes" id="UP000028864">
    <property type="component" value="Unassembled WGS sequence"/>
</dbReference>
<dbReference type="CDD" id="cd00090">
    <property type="entry name" value="HTH_ARSR"/>
    <property type="match status" value="1"/>
</dbReference>
<evidence type="ECO:0000313" key="2">
    <source>
        <dbReference type="Proteomes" id="UP000028864"/>
    </source>
</evidence>
<dbReference type="InterPro" id="IPR036388">
    <property type="entry name" value="WH-like_DNA-bd_sf"/>
</dbReference>
<dbReference type="Gene3D" id="1.10.10.10">
    <property type="entry name" value="Winged helix-like DNA-binding domain superfamily/Winged helix DNA-binding domain"/>
    <property type="match status" value="1"/>
</dbReference>
<name>A0AAV2WI99_MYCNE</name>
<dbReference type="EMBL" id="LK021338">
    <property type="protein sequence ID" value="CDQ43974.1"/>
    <property type="molecule type" value="Genomic_DNA"/>
</dbReference>
<evidence type="ECO:0000313" key="1">
    <source>
        <dbReference type="EMBL" id="CDQ43974.1"/>
    </source>
</evidence>
<evidence type="ECO:0008006" key="3">
    <source>
        <dbReference type="Google" id="ProtNLM"/>
    </source>
</evidence>
<dbReference type="RefSeq" id="WP_030135152.1">
    <property type="nucleotide sequence ID" value="NZ_LK021338.1"/>
</dbReference>
<organism evidence="1 2">
    <name type="scientific">Mycolicibacterium neoaurum</name>
    <name type="common">Mycobacterium neoaurum</name>
    <dbReference type="NCBI Taxonomy" id="1795"/>
    <lineage>
        <taxon>Bacteria</taxon>
        <taxon>Bacillati</taxon>
        <taxon>Actinomycetota</taxon>
        <taxon>Actinomycetes</taxon>
        <taxon>Mycobacteriales</taxon>
        <taxon>Mycobacteriaceae</taxon>
        <taxon>Mycolicibacterium</taxon>
    </lineage>
</organism>
<sequence length="706" mass="80465">MAPQNSGDERDRFAEAIQSLKLYRRAELESAQGEDLIEKLYVDPLPQDHVHKLLRQPNTTFLIGRKGTGKSTVFLRAQKSLLAEKNVLSTYVDIKTVYESAQVDPETAKKIAQSEDALPENALQQLLLMTAFIRAVVEGVRDDLKKQLQASWKLRVREAFTGGYEGLFNNLDNFIHTLETPQFIDVQGIRKASVKSRALDRSSGGMGAGLKVDAASLPEAHLDVSATNDSESESEFLYSELLLRTIDIRSLVKSFKKLLEPLGAKHLYVFLDDFSELPISAMQTVVDGLIAPLNNWSEELVKFKIAAYPGRIYYGSLDKSKIDEVSLDLYNLYGQHSVSEMEAKGVDFVRRLVDRRLEFFGLRADDFITSRRPEAVWTALFQASLGNPRTLGYILYFAYENQILYGRKINITSVKDAAKRYYEEKIEPYFNMGAFLHEAFEEKSTIFSLKELLEKIVDRARHLRSKHAANIFQAIQGQHPTSHFNLSPIFDSILSTLELNFFVTKYYIMSNRDGNRVSVYALNYGLCEKYTIAFGRPVENREDRLYFVERVFDYNAILQDYMVSNQEIRCDNCSHIFDPSELDALKRFKMLCPECRAGRCVVTNISRKYESVIRAVNAEQLLPATELGILQTLSVESEPLRAGDIAGELDVSYQLVGKRAKKLSEQDLVDRRMNGGRRQFKISESARRIYFDPARNTDLELSQDND</sequence>
<protein>
    <recommendedName>
        <fullName evidence="3">MarR family transcriptional regulator</fullName>
    </recommendedName>
</protein>
<reference evidence="1" key="2">
    <citation type="submission" date="2015-09" db="EMBL/GenBank/DDBJ databases">
        <title>Draft genome sequence of Mycobacterium neoaurum DSM 44074.</title>
        <authorList>
            <person name="Croce O."/>
            <person name="Robert C."/>
            <person name="Raoult D."/>
            <person name="Drancourt M."/>
        </authorList>
    </citation>
    <scope>NUCLEOTIDE SEQUENCE</scope>
    <source>
        <strain evidence="1">DSM 44074</strain>
    </source>
</reference>
<proteinExistence type="predicted"/>
<dbReference type="InterPro" id="IPR027417">
    <property type="entry name" value="P-loop_NTPase"/>
</dbReference>
<dbReference type="SUPFAM" id="SSF46785">
    <property type="entry name" value="Winged helix' DNA-binding domain"/>
    <property type="match status" value="1"/>
</dbReference>
<dbReference type="AlphaFoldDB" id="A0AAV2WI99"/>
<dbReference type="InterPro" id="IPR036390">
    <property type="entry name" value="WH_DNA-bd_sf"/>
</dbReference>